<dbReference type="InterPro" id="IPR029123">
    <property type="entry name" value="RBM39_linker"/>
</dbReference>
<feature type="compositionally biased region" description="Basic residues" evidence="8">
    <location>
        <begin position="28"/>
        <end position="45"/>
    </location>
</feature>
<dbReference type="PROSITE" id="PS50102">
    <property type="entry name" value="RRM"/>
    <property type="match status" value="3"/>
</dbReference>
<evidence type="ECO:0000256" key="1">
    <source>
        <dbReference type="ARBA" id="ARBA00007747"/>
    </source>
</evidence>
<reference evidence="10" key="1">
    <citation type="journal article" date="2020" name="Microb. Genom.">
        <title>Genetic diversity of clinical and environmental Mucorales isolates obtained from an investigation of mucormycosis cases among solid organ transplant recipients.</title>
        <authorList>
            <person name="Nguyen M.H."/>
            <person name="Kaul D."/>
            <person name="Muto C."/>
            <person name="Cheng S.J."/>
            <person name="Richter R.A."/>
            <person name="Bruno V.M."/>
            <person name="Liu G."/>
            <person name="Beyhan S."/>
            <person name="Sundermann A.J."/>
            <person name="Mounaud S."/>
            <person name="Pasculle A.W."/>
            <person name="Nierman W.C."/>
            <person name="Driscoll E."/>
            <person name="Cumbie R."/>
            <person name="Clancy C.J."/>
            <person name="Dupont C.L."/>
        </authorList>
    </citation>
    <scope>NUCLEOTIDE SEQUENCE</scope>
    <source>
        <strain evidence="10">GL11</strain>
    </source>
</reference>
<feature type="domain" description="RRM" evidence="9">
    <location>
        <begin position="120"/>
        <end position="197"/>
    </location>
</feature>
<evidence type="ECO:0000256" key="3">
    <source>
        <dbReference type="ARBA" id="ARBA00022664"/>
    </source>
</evidence>
<dbReference type="AlphaFoldDB" id="A0A9P6XJ09"/>
<comment type="similarity">
    <text evidence="1">Belongs to the HTATSF1 family.</text>
</comment>
<keyword evidence="11" id="KW-1185">Reference proteome</keyword>
<evidence type="ECO:0000256" key="5">
    <source>
        <dbReference type="ARBA" id="ARBA00022884"/>
    </source>
</evidence>
<evidence type="ECO:0000256" key="7">
    <source>
        <dbReference type="PROSITE-ProRule" id="PRU00176"/>
    </source>
</evidence>
<evidence type="ECO:0000313" key="10">
    <source>
        <dbReference type="EMBL" id="KAG1315133.1"/>
    </source>
</evidence>
<feature type="region of interest" description="Disordered" evidence="8">
    <location>
        <begin position="1"/>
        <end position="120"/>
    </location>
</feature>
<keyword evidence="6" id="KW-0508">mRNA splicing</keyword>
<name>A0A9P6XJ09_RHIOR</name>
<protein>
    <recommendedName>
        <fullName evidence="9">RRM domain-containing protein</fullName>
    </recommendedName>
</protein>
<dbReference type="Gene3D" id="3.30.70.330">
    <property type="match status" value="3"/>
</dbReference>
<feature type="compositionally biased region" description="Basic and acidic residues" evidence="8">
    <location>
        <begin position="13"/>
        <end position="27"/>
    </location>
</feature>
<dbReference type="CDD" id="cd12283">
    <property type="entry name" value="RRM1_RBM39_like"/>
    <property type="match status" value="1"/>
</dbReference>
<dbReference type="InterPro" id="IPR006509">
    <property type="entry name" value="RBM39_SF"/>
</dbReference>
<keyword evidence="4" id="KW-0677">Repeat</keyword>
<evidence type="ECO:0000256" key="4">
    <source>
        <dbReference type="ARBA" id="ARBA00022737"/>
    </source>
</evidence>
<gene>
    <name evidence="10" type="ORF">G6F64_000915</name>
</gene>
<dbReference type="Proteomes" id="UP000716291">
    <property type="component" value="Unassembled WGS sequence"/>
</dbReference>
<dbReference type="SUPFAM" id="SSF54928">
    <property type="entry name" value="RNA-binding domain, RBD"/>
    <property type="match status" value="2"/>
</dbReference>
<dbReference type="PANTHER" id="PTHR48036">
    <property type="entry name" value="SPLICING FACTOR (PAD-1), PUTATIVE (AFU_ORTHOLOGUE AFUA_1G15810)-RELATED"/>
    <property type="match status" value="1"/>
</dbReference>
<dbReference type="FunFam" id="3.30.70.330:FF:000105">
    <property type="entry name" value="HIV Tat-specific factor 1 homolog"/>
    <property type="match status" value="1"/>
</dbReference>
<dbReference type="Pfam" id="PF15519">
    <property type="entry name" value="RBM39linker"/>
    <property type="match status" value="1"/>
</dbReference>
<dbReference type="GO" id="GO:0005684">
    <property type="term" value="C:U2-type spliceosomal complex"/>
    <property type="evidence" value="ECO:0007669"/>
    <property type="project" value="UniProtKB-ARBA"/>
</dbReference>
<organism evidence="10 11">
    <name type="scientific">Rhizopus oryzae</name>
    <name type="common">Mucormycosis agent</name>
    <name type="synonym">Rhizopus arrhizus var. delemar</name>
    <dbReference type="NCBI Taxonomy" id="64495"/>
    <lineage>
        <taxon>Eukaryota</taxon>
        <taxon>Fungi</taxon>
        <taxon>Fungi incertae sedis</taxon>
        <taxon>Mucoromycota</taxon>
        <taxon>Mucoromycotina</taxon>
        <taxon>Mucoromycetes</taxon>
        <taxon>Mucorales</taxon>
        <taxon>Mucorineae</taxon>
        <taxon>Rhizopodaceae</taxon>
        <taxon>Rhizopus</taxon>
    </lineage>
</organism>
<evidence type="ECO:0000256" key="6">
    <source>
        <dbReference type="ARBA" id="ARBA00023187"/>
    </source>
</evidence>
<dbReference type="CDD" id="cd12284">
    <property type="entry name" value="RRM2_RBM23_RBM39"/>
    <property type="match status" value="1"/>
</dbReference>
<evidence type="ECO:0000256" key="2">
    <source>
        <dbReference type="ARBA" id="ARBA00022553"/>
    </source>
</evidence>
<dbReference type="NCBIfam" id="TIGR01622">
    <property type="entry name" value="SF-CC1"/>
    <property type="match status" value="1"/>
</dbReference>
<dbReference type="GO" id="GO:0003723">
    <property type="term" value="F:RNA binding"/>
    <property type="evidence" value="ECO:0007669"/>
    <property type="project" value="UniProtKB-UniRule"/>
</dbReference>
<keyword evidence="2" id="KW-0597">Phosphoprotein</keyword>
<dbReference type="Pfam" id="PF00076">
    <property type="entry name" value="RRM_1"/>
    <property type="match status" value="3"/>
</dbReference>
<evidence type="ECO:0000256" key="8">
    <source>
        <dbReference type="SAM" id="MobiDB-lite"/>
    </source>
</evidence>
<keyword evidence="3" id="KW-0507">mRNA processing</keyword>
<evidence type="ECO:0000313" key="11">
    <source>
        <dbReference type="Proteomes" id="UP000716291"/>
    </source>
</evidence>
<dbReference type="EMBL" id="JAANQT010000062">
    <property type="protein sequence ID" value="KAG1315133.1"/>
    <property type="molecule type" value="Genomic_DNA"/>
</dbReference>
<comment type="caution">
    <text evidence="10">The sequence shown here is derived from an EMBL/GenBank/DDBJ whole genome shotgun (WGS) entry which is preliminary data.</text>
</comment>
<feature type="compositionally biased region" description="Basic residues" evidence="8">
    <location>
        <begin position="55"/>
        <end position="93"/>
    </location>
</feature>
<sequence>MDVDVEAMLDAPYQEKRDEKPVEPERDRHRHSSRSSRHSSRHDSRHRYDYDSRSRSRHRSRYSRSPRRRYSRSPRRRSPRRRSPSREYRRKRSRTPERHTNRRGGRSPSPPVPEEDRDRRTVFVTQLAARLTTREFDAFFSQAGRVREAKIITDRNSRKSKGCGYVEFYDETSVQNALALSGQKLLGIPVLVQLSEAEKNRLAMAAQRNAMGVTTEPLYQRLYIGSLHFSLTENDVRQIFEPFGPLDFVNLHKDPETGRSKGFGFIQYKNANDAKQALEKMNGFELAGRNLKVGLVSEKSGTTMSTFGLDDEETEGLALNSLSRAELMAKLAARDPQNSPPSRHAPAPVLKPNIPTASTRYVMLNNMFNPNEETDPDWVSDLEADIKIECEKYGRVEHIKVNSDSMGEVFLKFDRVGSAEKAISALNGRWFGGKQITAACISDAIYNANI</sequence>
<feature type="domain" description="RRM" evidence="9">
    <location>
        <begin position="360"/>
        <end position="436"/>
    </location>
</feature>
<dbReference type="InterPro" id="IPR000504">
    <property type="entry name" value="RRM_dom"/>
</dbReference>
<dbReference type="CDD" id="cd12285">
    <property type="entry name" value="RRM3_RBM39_like"/>
    <property type="match status" value="1"/>
</dbReference>
<dbReference type="InterPro" id="IPR035979">
    <property type="entry name" value="RBD_domain_sf"/>
</dbReference>
<feature type="domain" description="RRM" evidence="9">
    <location>
        <begin position="220"/>
        <end position="298"/>
    </location>
</feature>
<dbReference type="SMART" id="SM00360">
    <property type="entry name" value="RRM"/>
    <property type="match status" value="3"/>
</dbReference>
<keyword evidence="5 7" id="KW-0694">RNA-binding</keyword>
<evidence type="ECO:0000259" key="9">
    <source>
        <dbReference type="PROSITE" id="PS50102"/>
    </source>
</evidence>
<accession>A0A9P6XJ09</accession>
<dbReference type="InterPro" id="IPR003954">
    <property type="entry name" value="RRM_euk-type"/>
</dbReference>
<dbReference type="SMART" id="SM00361">
    <property type="entry name" value="RRM_1"/>
    <property type="match status" value="1"/>
</dbReference>
<dbReference type="InterPro" id="IPR012677">
    <property type="entry name" value="Nucleotide-bd_a/b_plait_sf"/>
</dbReference>
<dbReference type="GO" id="GO:0000398">
    <property type="term" value="P:mRNA splicing, via spliceosome"/>
    <property type="evidence" value="ECO:0007669"/>
    <property type="project" value="UniProtKB-ARBA"/>
</dbReference>
<proteinExistence type="inferred from homology"/>